<protein>
    <submittedName>
        <fullName evidence="2">Uncharacterized protein</fullName>
    </submittedName>
</protein>
<accession>A0A833RVS1</accession>
<organism evidence="2 3">
    <name type="scientific">Frieseomelitta varia</name>
    <dbReference type="NCBI Taxonomy" id="561572"/>
    <lineage>
        <taxon>Eukaryota</taxon>
        <taxon>Metazoa</taxon>
        <taxon>Ecdysozoa</taxon>
        <taxon>Arthropoda</taxon>
        <taxon>Hexapoda</taxon>
        <taxon>Insecta</taxon>
        <taxon>Pterygota</taxon>
        <taxon>Neoptera</taxon>
        <taxon>Endopterygota</taxon>
        <taxon>Hymenoptera</taxon>
        <taxon>Apocrita</taxon>
        <taxon>Aculeata</taxon>
        <taxon>Apoidea</taxon>
        <taxon>Anthophila</taxon>
        <taxon>Apidae</taxon>
        <taxon>Frieseomelitta</taxon>
    </lineage>
</organism>
<comment type="caution">
    <text evidence="2">The sequence shown here is derived from an EMBL/GenBank/DDBJ whole genome shotgun (WGS) entry which is preliminary data.</text>
</comment>
<sequence length="414" mass="47061">MFEHLEYSEILFKNSLRKFNRCAAGDNLCQILPNTLFSIQQSIWQSTFFNFNFHYYIPSSVLVVLQCTCLNRYSRMLVNENDIPCPNKNEEKKRVKKAQLFLVRNITRPAANFEGNVVAVVPMKFSQFDRLNKSPFSPVNFRACSGRESGVVAAIQSEDETRVKPHKAVETTATRKGTKSSHLGPVSKLLRRRHHTAYLATKSCDNIYSVNKSTSSLDWRVTQTTNEQGFQSRQSSSLDWRVGRSINKLHWRDTTRSAEQLSRSGAISSDHLQTPSTKSKLISLLRRLSPRLSRPGSKNSLQASPTICPWVQVEYSSESINDGLREDSQECDVSFQRELQLNELRKRMAGIPTTSQVTTKVTKDGKEQQSSTQIRIHVQQPENDCTNASKSIPYALKQSKHIPSRYLHATPNCT</sequence>
<dbReference type="EMBL" id="WNWW01000136">
    <property type="protein sequence ID" value="KAF3429923.1"/>
    <property type="molecule type" value="Genomic_DNA"/>
</dbReference>
<name>A0A833RVS1_9HYME</name>
<gene>
    <name evidence="2" type="ORF">E2986_13201</name>
</gene>
<feature type="region of interest" description="Disordered" evidence="1">
    <location>
        <begin position="162"/>
        <end position="183"/>
    </location>
</feature>
<keyword evidence="3" id="KW-1185">Reference proteome</keyword>
<evidence type="ECO:0000313" key="2">
    <source>
        <dbReference type="EMBL" id="KAF3429923.1"/>
    </source>
</evidence>
<dbReference type="Proteomes" id="UP000655588">
    <property type="component" value="Unassembled WGS sequence"/>
</dbReference>
<reference evidence="2" key="1">
    <citation type="submission" date="2019-11" db="EMBL/GenBank/DDBJ databases">
        <title>The nuclear and mitochondrial genomes of Frieseomelitta varia - a highly eusocial stingless bee (Meliponini) with a permanently sterile worker caste.</title>
        <authorList>
            <person name="Freitas F.C.P."/>
            <person name="Lourenco A.P."/>
            <person name="Nunes F.M.F."/>
            <person name="Paschoal A.R."/>
            <person name="Abreu F.C.P."/>
            <person name="Barbin F.O."/>
            <person name="Bataglia L."/>
            <person name="Cardoso-Junior C.A.M."/>
            <person name="Cervoni M.S."/>
            <person name="Silva S.R."/>
            <person name="Dalarmi F."/>
            <person name="Del Lama M.A."/>
            <person name="Depintor T.S."/>
            <person name="Ferreira K.M."/>
            <person name="Goria P.S."/>
            <person name="Jaskot M.C."/>
            <person name="Lago D.C."/>
            <person name="Luna-Lucena D."/>
            <person name="Moda L.M."/>
            <person name="Nascimento L."/>
            <person name="Pedrino M."/>
            <person name="Rabico F.O."/>
            <person name="Sanches F.C."/>
            <person name="Santos D.E."/>
            <person name="Santos C.G."/>
            <person name="Vieira J."/>
            <person name="Lopes T.F."/>
            <person name="Barchuk A.R."/>
            <person name="Hartfelder K."/>
            <person name="Simoes Z.L.P."/>
            <person name="Bitondi M.M.G."/>
            <person name="Pinheiro D.G."/>
        </authorList>
    </citation>
    <scope>NUCLEOTIDE SEQUENCE</scope>
    <source>
        <strain evidence="2">USP_RPSP 00005682</strain>
        <tissue evidence="2">Whole individual</tissue>
    </source>
</reference>
<evidence type="ECO:0000256" key="1">
    <source>
        <dbReference type="SAM" id="MobiDB-lite"/>
    </source>
</evidence>
<evidence type="ECO:0000313" key="3">
    <source>
        <dbReference type="Proteomes" id="UP000655588"/>
    </source>
</evidence>
<dbReference type="AlphaFoldDB" id="A0A833RVS1"/>
<proteinExistence type="predicted"/>